<sequence>MPSLPLLVFLFLVSRESRGLECCPTALLLGIQVPCLCERQHVFSMVGFKLVCPFFVCKVCRLGAYMAINISDVIFLYIKPQSKTKWPYL</sequence>
<proteinExistence type="predicted"/>
<evidence type="ECO:0000313" key="2">
    <source>
        <dbReference type="EMBL" id="JAR87769.1"/>
    </source>
</evidence>
<dbReference type="AlphaFoldDB" id="A0A147BAF7"/>
<evidence type="ECO:0000256" key="1">
    <source>
        <dbReference type="SAM" id="SignalP"/>
    </source>
</evidence>
<dbReference type="EMBL" id="GEGO01007635">
    <property type="protein sequence ID" value="JAR87769.1"/>
    <property type="molecule type" value="Transcribed_RNA"/>
</dbReference>
<protein>
    <submittedName>
        <fullName evidence="2">Putative secreted protein</fullName>
    </submittedName>
</protein>
<feature type="chain" id="PRO_5007541875" evidence="1">
    <location>
        <begin position="20"/>
        <end position="89"/>
    </location>
</feature>
<keyword evidence="1" id="KW-0732">Signal</keyword>
<feature type="signal peptide" evidence="1">
    <location>
        <begin position="1"/>
        <end position="19"/>
    </location>
</feature>
<accession>A0A147BAF7</accession>
<name>A0A147BAF7_IXORI</name>
<organism evidence="2">
    <name type="scientific">Ixodes ricinus</name>
    <name type="common">Common tick</name>
    <name type="synonym">Acarus ricinus</name>
    <dbReference type="NCBI Taxonomy" id="34613"/>
    <lineage>
        <taxon>Eukaryota</taxon>
        <taxon>Metazoa</taxon>
        <taxon>Ecdysozoa</taxon>
        <taxon>Arthropoda</taxon>
        <taxon>Chelicerata</taxon>
        <taxon>Arachnida</taxon>
        <taxon>Acari</taxon>
        <taxon>Parasitiformes</taxon>
        <taxon>Ixodida</taxon>
        <taxon>Ixodoidea</taxon>
        <taxon>Ixodidae</taxon>
        <taxon>Ixodinae</taxon>
        <taxon>Ixodes</taxon>
    </lineage>
</organism>
<reference evidence="2" key="1">
    <citation type="journal article" date="2018" name="PLoS Negl. Trop. Dis.">
        <title>Sialome diversity of ticks revealed by RNAseq of single tick salivary glands.</title>
        <authorList>
            <person name="Perner J."/>
            <person name="Kropackova S."/>
            <person name="Kopacek P."/>
            <person name="Ribeiro J.M."/>
        </authorList>
    </citation>
    <scope>NUCLEOTIDE SEQUENCE</scope>
    <source>
        <strain evidence="2">Siblings of single egg batch collected in Ceske Budejovice</strain>
        <tissue evidence="2">Salivary glands</tissue>
    </source>
</reference>